<evidence type="ECO:0000256" key="1">
    <source>
        <dbReference type="ARBA" id="ARBA00009179"/>
    </source>
</evidence>
<keyword evidence="3 5" id="KW-0378">Hydrolase</keyword>
<comment type="caution">
    <text evidence="7">The sequence shown here is derived from an EMBL/GenBank/DDBJ whole genome shotgun (WGS) entry which is preliminary data.</text>
</comment>
<accession>A0A2I0R4N3</accession>
<dbReference type="SMART" id="SM00228">
    <property type="entry name" value="PDZ"/>
    <property type="match status" value="1"/>
</dbReference>
<dbReference type="PROSITE" id="PS50106">
    <property type="entry name" value="PDZ"/>
    <property type="match status" value="1"/>
</dbReference>
<gene>
    <name evidence="7" type="ORF">CW751_03190</name>
</gene>
<protein>
    <submittedName>
        <fullName evidence="7">Peptidase S41</fullName>
    </submittedName>
</protein>
<feature type="domain" description="PDZ" evidence="6">
    <location>
        <begin position="81"/>
        <end position="158"/>
    </location>
</feature>
<dbReference type="CDD" id="cd07560">
    <property type="entry name" value="Peptidase_S41_CPP"/>
    <property type="match status" value="1"/>
</dbReference>
<dbReference type="PANTHER" id="PTHR32060:SF30">
    <property type="entry name" value="CARBOXY-TERMINAL PROCESSING PROTEASE CTPA"/>
    <property type="match status" value="1"/>
</dbReference>
<dbReference type="Pfam" id="PF03572">
    <property type="entry name" value="Peptidase_S41"/>
    <property type="match status" value="1"/>
</dbReference>
<evidence type="ECO:0000256" key="4">
    <source>
        <dbReference type="ARBA" id="ARBA00022825"/>
    </source>
</evidence>
<evidence type="ECO:0000256" key="5">
    <source>
        <dbReference type="RuleBase" id="RU004404"/>
    </source>
</evidence>
<dbReference type="InterPro" id="IPR036034">
    <property type="entry name" value="PDZ_sf"/>
</dbReference>
<dbReference type="AlphaFoldDB" id="A0A2I0R4N3"/>
<keyword evidence="8" id="KW-1185">Reference proteome</keyword>
<dbReference type="Proteomes" id="UP000236654">
    <property type="component" value="Unassembled WGS sequence"/>
</dbReference>
<dbReference type="Gene3D" id="3.90.226.10">
    <property type="entry name" value="2-enoyl-CoA Hydratase, Chain A, domain 1"/>
    <property type="match status" value="1"/>
</dbReference>
<keyword evidence="2 5" id="KW-0645">Protease</keyword>
<dbReference type="GO" id="GO:0004175">
    <property type="term" value="F:endopeptidase activity"/>
    <property type="evidence" value="ECO:0007669"/>
    <property type="project" value="TreeGrafter"/>
</dbReference>
<evidence type="ECO:0000256" key="2">
    <source>
        <dbReference type="ARBA" id="ARBA00022670"/>
    </source>
</evidence>
<dbReference type="PANTHER" id="PTHR32060">
    <property type="entry name" value="TAIL-SPECIFIC PROTEASE"/>
    <property type="match status" value="1"/>
</dbReference>
<dbReference type="Pfam" id="PF13180">
    <property type="entry name" value="PDZ_2"/>
    <property type="match status" value="1"/>
</dbReference>
<dbReference type="RefSeq" id="WP_101333558.1">
    <property type="nucleotide sequence ID" value="NZ_PJNI01000002.1"/>
</dbReference>
<dbReference type="InterPro" id="IPR029045">
    <property type="entry name" value="ClpP/crotonase-like_dom_sf"/>
</dbReference>
<dbReference type="OrthoDB" id="9812068at2"/>
<dbReference type="CDD" id="cd06782">
    <property type="entry name" value="cpPDZ_CPP-like"/>
    <property type="match status" value="1"/>
</dbReference>
<dbReference type="Gene3D" id="3.30.750.44">
    <property type="match status" value="1"/>
</dbReference>
<evidence type="ECO:0000313" key="8">
    <source>
        <dbReference type="Proteomes" id="UP000236654"/>
    </source>
</evidence>
<dbReference type="SUPFAM" id="SSF52096">
    <property type="entry name" value="ClpP/crotonase"/>
    <property type="match status" value="1"/>
</dbReference>
<evidence type="ECO:0000256" key="3">
    <source>
        <dbReference type="ARBA" id="ARBA00022801"/>
    </source>
</evidence>
<dbReference type="InterPro" id="IPR004447">
    <property type="entry name" value="Peptidase_S41A"/>
</dbReference>
<dbReference type="Gene3D" id="2.30.42.10">
    <property type="match status" value="1"/>
</dbReference>
<dbReference type="SMART" id="SM00245">
    <property type="entry name" value="TSPc"/>
    <property type="match status" value="1"/>
</dbReference>
<evidence type="ECO:0000313" key="7">
    <source>
        <dbReference type="EMBL" id="PKR81544.1"/>
    </source>
</evidence>
<dbReference type="GO" id="GO:0007165">
    <property type="term" value="P:signal transduction"/>
    <property type="evidence" value="ECO:0007669"/>
    <property type="project" value="TreeGrafter"/>
</dbReference>
<comment type="similarity">
    <text evidence="1 5">Belongs to the peptidase S41A family.</text>
</comment>
<proteinExistence type="inferred from homology"/>
<reference evidence="7 8" key="1">
    <citation type="submission" date="2017-12" db="EMBL/GenBank/DDBJ databases">
        <title>The draft genome sequence of Brumimicrobium saltpan LHR20.</title>
        <authorList>
            <person name="Do Z.-J."/>
            <person name="Luo H.-R."/>
        </authorList>
    </citation>
    <scope>NUCLEOTIDE SEQUENCE [LARGE SCALE GENOMIC DNA]</scope>
    <source>
        <strain evidence="7 8">LHR20</strain>
    </source>
</reference>
<dbReference type="SUPFAM" id="SSF50156">
    <property type="entry name" value="PDZ domain-like"/>
    <property type="match status" value="1"/>
</dbReference>
<dbReference type="EMBL" id="PJNI01000002">
    <property type="protein sequence ID" value="PKR81544.1"/>
    <property type="molecule type" value="Genomic_DNA"/>
</dbReference>
<dbReference type="InterPro" id="IPR001478">
    <property type="entry name" value="PDZ"/>
</dbReference>
<evidence type="ECO:0000259" key="6">
    <source>
        <dbReference type="PROSITE" id="PS50106"/>
    </source>
</evidence>
<organism evidence="7 8">
    <name type="scientific">Brumimicrobium salinarum</name>
    <dbReference type="NCBI Taxonomy" id="2058658"/>
    <lineage>
        <taxon>Bacteria</taxon>
        <taxon>Pseudomonadati</taxon>
        <taxon>Bacteroidota</taxon>
        <taxon>Flavobacteriia</taxon>
        <taxon>Flavobacteriales</taxon>
        <taxon>Crocinitomicaceae</taxon>
        <taxon>Brumimicrobium</taxon>
    </lineage>
</organism>
<dbReference type="GO" id="GO:0030288">
    <property type="term" value="C:outer membrane-bounded periplasmic space"/>
    <property type="evidence" value="ECO:0007669"/>
    <property type="project" value="TreeGrafter"/>
</dbReference>
<dbReference type="InterPro" id="IPR005151">
    <property type="entry name" value="Tail-specific_protease"/>
</dbReference>
<name>A0A2I0R4N3_9FLAO</name>
<keyword evidence="4 5" id="KW-0720">Serine protease</keyword>
<dbReference type="GO" id="GO:0008236">
    <property type="term" value="F:serine-type peptidase activity"/>
    <property type="evidence" value="ECO:0007669"/>
    <property type="project" value="UniProtKB-KW"/>
</dbReference>
<dbReference type="GO" id="GO:0006508">
    <property type="term" value="P:proteolysis"/>
    <property type="evidence" value="ECO:0007669"/>
    <property type="project" value="UniProtKB-KW"/>
</dbReference>
<sequence>MKRLLFLFLTVLVTTHTISQVDDPDMMRMYEVYTYIDRMYVDKVPNQKISEAAIVSMLEELDPHSTYIPADEVKQANERINGSFVGVGIRFNILKDTLLVVNPIPGGPSEKLGVMAGDQIISVDGETIAGVGLKNSGVRERLLGEKGTKVKITILRNKKQTIKYTVTRDNIPVHSVVSAYMVDDKVGYIKLTNFSRTTKDEVKAAIKKLKKAGMKDLIFDLQGNGGGLLYAAKYVADEFLADEKLIVYSEGRKQPKSVLKADTKGDFEKGRLIMLIDESSASASEILSGAIQDWDRGLVIGRRSFGKGLVQRPIELSDGSQLRLTIARYYTPSGRFIQKPYEDLNAYRNDYMERFEHGEMMHKDSINLPDSLIHKTLIKERDVYGGGGIMPDIFVPLDTLEYSNFYKSLSRSGVINTFSLAYANENRKKIKRQYNTIESFKNEFEVDEKFMNEFFDYAVKEDSSLAMVEEDYAISENLLKIRLKAMVAQNIWDYQAFYQIFNVKNEIFMEAYKTLQTGRYEKVGLN</sequence>
<dbReference type="NCBIfam" id="TIGR00225">
    <property type="entry name" value="prc"/>
    <property type="match status" value="1"/>
</dbReference>